<dbReference type="eggNOG" id="ENOG502R2YH">
    <property type="taxonomic scope" value="Eukaryota"/>
</dbReference>
<dbReference type="HOGENOM" id="CLU_1384697_0_0_1"/>
<feature type="signal peptide" evidence="2">
    <location>
        <begin position="1"/>
        <end position="19"/>
    </location>
</feature>
<proteinExistence type="predicted"/>
<keyword evidence="4" id="KW-1185">Reference proteome</keyword>
<sequence length="197" mass="21180">MLFATICLALALASTPAFAKPSFTILLPCSASASSHAIVPDASCQLVSPNGAFSVASLAATEPNVALGFSSTPDCASTYTPDRDELVQLHQNQTCRSFVVKADPEYHLLDESNNSKDKESDTKDEKGDTNDSQAKDKENAKKDAEGDGRGWMRKRFLEVKDGAEERAVGYGDDVSLDQDPQLPAGHVPLKYVMLVQV</sequence>
<dbReference type="AlphaFoldDB" id="V5EPU4"/>
<evidence type="ECO:0000313" key="4">
    <source>
        <dbReference type="Proteomes" id="UP000019377"/>
    </source>
</evidence>
<dbReference type="OrthoDB" id="2556695at2759"/>
<evidence type="ECO:0000313" key="3">
    <source>
        <dbReference type="EMBL" id="EST04963.1"/>
    </source>
</evidence>
<evidence type="ECO:0000256" key="2">
    <source>
        <dbReference type="SAM" id="SignalP"/>
    </source>
</evidence>
<accession>V5EPU4</accession>
<feature type="chain" id="PRO_5004732602" evidence="2">
    <location>
        <begin position="20"/>
        <end position="197"/>
    </location>
</feature>
<reference evidence="4" key="1">
    <citation type="journal article" date="2013" name="Genome Announc.">
        <title>Draft genome sequence of Pseudozyma brasiliensis sp. nov. strain GHG001, a high producer of endo-1,4-xylanase isolated from an insect pest of sugarcane.</title>
        <authorList>
            <person name="Oliveira J.V.D.C."/>
            <person name="dos Santos R.A.C."/>
            <person name="Borges T.A."/>
            <person name="Riano-Pachon D.M."/>
            <person name="Goldman G.H."/>
        </authorList>
    </citation>
    <scope>NUCLEOTIDE SEQUENCE [LARGE SCALE GENOMIC DNA]</scope>
    <source>
        <strain evidence="4">GHG001</strain>
    </source>
</reference>
<name>V5EPU4_KALBG</name>
<feature type="region of interest" description="Disordered" evidence="1">
    <location>
        <begin position="109"/>
        <end position="151"/>
    </location>
</feature>
<dbReference type="EMBL" id="KI545893">
    <property type="protein sequence ID" value="EST04963.1"/>
    <property type="molecule type" value="Genomic_DNA"/>
</dbReference>
<dbReference type="GeneID" id="27421882"/>
<protein>
    <submittedName>
        <fullName evidence="3">Uncharacterized protein</fullName>
    </submittedName>
</protein>
<keyword evidence="2" id="KW-0732">Signal</keyword>
<evidence type="ECO:0000256" key="1">
    <source>
        <dbReference type="SAM" id="MobiDB-lite"/>
    </source>
</evidence>
<dbReference type="Proteomes" id="UP000019377">
    <property type="component" value="Unassembled WGS sequence"/>
</dbReference>
<gene>
    <name evidence="3" type="ORF">PSEUBRA_SCAF7g04501</name>
</gene>
<organism evidence="3 4">
    <name type="scientific">Kalmanozyma brasiliensis (strain GHG001)</name>
    <name type="common">Yeast</name>
    <name type="synonym">Pseudozyma brasiliensis</name>
    <dbReference type="NCBI Taxonomy" id="1365824"/>
    <lineage>
        <taxon>Eukaryota</taxon>
        <taxon>Fungi</taxon>
        <taxon>Dikarya</taxon>
        <taxon>Basidiomycota</taxon>
        <taxon>Ustilaginomycotina</taxon>
        <taxon>Ustilaginomycetes</taxon>
        <taxon>Ustilaginales</taxon>
        <taxon>Ustilaginaceae</taxon>
        <taxon>Kalmanozyma</taxon>
    </lineage>
</organism>